<keyword evidence="3" id="KW-1185">Reference proteome</keyword>
<gene>
    <name evidence="1" type="ORF">FCULG_00012456</name>
    <name evidence="2" type="ORF">HYE67_005223</name>
</gene>
<protein>
    <submittedName>
        <fullName evidence="1">Uncharacterized protein</fullName>
    </submittedName>
</protein>
<reference evidence="1 3" key="1">
    <citation type="submission" date="2018-02" db="EMBL/GenBank/DDBJ databases">
        <title>Fusarium culmorum secondary metabolites in fungal-bacterial-plant interactions.</title>
        <authorList>
            <person name="Schmidt R."/>
        </authorList>
    </citation>
    <scope>NUCLEOTIDE SEQUENCE [LARGE SCALE GENOMIC DNA]</scope>
    <source>
        <strain evidence="1 3">PV</strain>
    </source>
</reference>
<sequence>METPTTDFTTDPTALVSNLSCSNVEGMCFGTIEIKRNYEANGDFRQLEACKKDSACKYFIFE</sequence>
<dbReference type="EMBL" id="CP064748">
    <property type="protein sequence ID" value="QPC62992.1"/>
    <property type="molecule type" value="Genomic_DNA"/>
</dbReference>
<dbReference type="AlphaFoldDB" id="A0A2T4GY77"/>
<organism evidence="1 3">
    <name type="scientific">Fusarium culmorum</name>
    <dbReference type="NCBI Taxonomy" id="5516"/>
    <lineage>
        <taxon>Eukaryota</taxon>
        <taxon>Fungi</taxon>
        <taxon>Dikarya</taxon>
        <taxon>Ascomycota</taxon>
        <taxon>Pezizomycotina</taxon>
        <taxon>Sordariomycetes</taxon>
        <taxon>Hypocreomycetidae</taxon>
        <taxon>Hypocreales</taxon>
        <taxon>Nectriaceae</taxon>
        <taxon>Fusarium</taxon>
    </lineage>
</organism>
<dbReference type="Proteomes" id="UP000241587">
    <property type="component" value="Unassembled WGS sequence"/>
</dbReference>
<reference evidence="2" key="2">
    <citation type="submission" date="2020-11" db="EMBL/GenBank/DDBJ databases">
        <title>The chromosome-scale genome resource for two endophytic Fusarium species: F. culmorum and F. pseudograminearum.</title>
        <authorList>
            <person name="Yuan Z."/>
        </authorList>
    </citation>
    <scope>NUCLEOTIDE SEQUENCE</scope>
    <source>
        <strain evidence="2">Class2-1B</strain>
    </source>
</reference>
<evidence type="ECO:0000313" key="1">
    <source>
        <dbReference type="EMBL" id="PTD08485.1"/>
    </source>
</evidence>
<accession>A0A2T4GY77</accession>
<dbReference type="Proteomes" id="UP000663297">
    <property type="component" value="Chromosome 2"/>
</dbReference>
<dbReference type="OrthoDB" id="10594362at2759"/>
<dbReference type="EMBL" id="PVEM01000005">
    <property type="protein sequence ID" value="PTD08485.1"/>
    <property type="molecule type" value="Genomic_DNA"/>
</dbReference>
<evidence type="ECO:0000313" key="3">
    <source>
        <dbReference type="Proteomes" id="UP000241587"/>
    </source>
</evidence>
<proteinExistence type="predicted"/>
<evidence type="ECO:0000313" key="2">
    <source>
        <dbReference type="EMBL" id="QPC62992.1"/>
    </source>
</evidence>
<name>A0A2T4GY77_FUSCU</name>